<protein>
    <submittedName>
        <fullName evidence="1">Uncharacterized protein</fullName>
    </submittedName>
</protein>
<keyword evidence="2" id="KW-1185">Reference proteome</keyword>
<sequence length="87" mass="10127">MNTKIFRYLYGTGGGWIQCSGRFFFIAAYFGYADHSVWNARWNQASVREQVFMSVWLKVVARAFPTKKRRTKNQEAIRKVGKQVLGT</sequence>
<feature type="non-terminal residue" evidence="1">
    <location>
        <position position="1"/>
    </location>
</feature>
<name>A0AAV6N067_9ROSI</name>
<dbReference type="EMBL" id="JAGKQH010000011">
    <property type="protein sequence ID" value="KAG6589106.1"/>
    <property type="molecule type" value="Genomic_DNA"/>
</dbReference>
<accession>A0AAV6N067</accession>
<reference evidence="1 2" key="1">
    <citation type="journal article" date="2021" name="Hortic Res">
        <title>The domestication of Cucurbita argyrosperma as revealed by the genome of its wild relative.</title>
        <authorList>
            <person name="Barrera-Redondo J."/>
            <person name="Sanchez-de la Vega G."/>
            <person name="Aguirre-Liguori J.A."/>
            <person name="Castellanos-Morales G."/>
            <person name="Gutierrez-Guerrero Y.T."/>
            <person name="Aguirre-Dugua X."/>
            <person name="Aguirre-Planter E."/>
            <person name="Tenaillon M.I."/>
            <person name="Lira-Saade R."/>
            <person name="Eguiarte L.E."/>
        </authorList>
    </citation>
    <scope>NUCLEOTIDE SEQUENCE [LARGE SCALE GENOMIC DNA]</scope>
    <source>
        <strain evidence="1">JBR-2021</strain>
    </source>
</reference>
<proteinExistence type="predicted"/>
<dbReference type="Proteomes" id="UP000685013">
    <property type="component" value="Chromosome 11"/>
</dbReference>
<evidence type="ECO:0000313" key="1">
    <source>
        <dbReference type="EMBL" id="KAG6589106.1"/>
    </source>
</evidence>
<dbReference type="AlphaFoldDB" id="A0AAV6N067"/>
<evidence type="ECO:0000313" key="2">
    <source>
        <dbReference type="Proteomes" id="UP000685013"/>
    </source>
</evidence>
<organism evidence="1 2">
    <name type="scientific">Cucurbita argyrosperma subsp. sororia</name>
    <dbReference type="NCBI Taxonomy" id="37648"/>
    <lineage>
        <taxon>Eukaryota</taxon>
        <taxon>Viridiplantae</taxon>
        <taxon>Streptophyta</taxon>
        <taxon>Embryophyta</taxon>
        <taxon>Tracheophyta</taxon>
        <taxon>Spermatophyta</taxon>
        <taxon>Magnoliopsida</taxon>
        <taxon>eudicotyledons</taxon>
        <taxon>Gunneridae</taxon>
        <taxon>Pentapetalae</taxon>
        <taxon>rosids</taxon>
        <taxon>fabids</taxon>
        <taxon>Cucurbitales</taxon>
        <taxon>Cucurbitaceae</taxon>
        <taxon>Cucurbiteae</taxon>
        <taxon>Cucurbita</taxon>
    </lineage>
</organism>
<comment type="caution">
    <text evidence="1">The sequence shown here is derived from an EMBL/GenBank/DDBJ whole genome shotgun (WGS) entry which is preliminary data.</text>
</comment>
<gene>
    <name evidence="1" type="ORF">SDJN03_17671</name>
</gene>